<gene>
    <name evidence="1" type="ORF">LCGC14_2802690</name>
</gene>
<comment type="caution">
    <text evidence="1">The sequence shown here is derived from an EMBL/GenBank/DDBJ whole genome shotgun (WGS) entry which is preliminary data.</text>
</comment>
<dbReference type="EMBL" id="LAZR01052641">
    <property type="protein sequence ID" value="KKK82508.1"/>
    <property type="molecule type" value="Genomic_DNA"/>
</dbReference>
<dbReference type="AlphaFoldDB" id="A0A0F8YM94"/>
<name>A0A0F8YM94_9ZZZZ</name>
<accession>A0A0F8YM94</accession>
<sequence length="108" mass="12570">MATKLTDVTKVNDAFHRRSSHELKMEMEAMMKRVFVTALEMVEIRFGRTFDGYEELRSKILRTGNDSIRKMQENINGNYNIQKVPSCTIVPKELENVEGREKEMENVG</sequence>
<protein>
    <submittedName>
        <fullName evidence="1">Uncharacterized protein</fullName>
    </submittedName>
</protein>
<reference evidence="1" key="1">
    <citation type="journal article" date="2015" name="Nature">
        <title>Complex archaea that bridge the gap between prokaryotes and eukaryotes.</title>
        <authorList>
            <person name="Spang A."/>
            <person name="Saw J.H."/>
            <person name="Jorgensen S.L."/>
            <person name="Zaremba-Niedzwiedzka K."/>
            <person name="Martijn J."/>
            <person name="Lind A.E."/>
            <person name="van Eijk R."/>
            <person name="Schleper C."/>
            <person name="Guy L."/>
            <person name="Ettema T.J."/>
        </authorList>
    </citation>
    <scope>NUCLEOTIDE SEQUENCE</scope>
</reference>
<organism evidence="1">
    <name type="scientific">marine sediment metagenome</name>
    <dbReference type="NCBI Taxonomy" id="412755"/>
    <lineage>
        <taxon>unclassified sequences</taxon>
        <taxon>metagenomes</taxon>
        <taxon>ecological metagenomes</taxon>
    </lineage>
</organism>
<evidence type="ECO:0000313" key="1">
    <source>
        <dbReference type="EMBL" id="KKK82508.1"/>
    </source>
</evidence>
<proteinExistence type="predicted"/>